<protein>
    <submittedName>
        <fullName evidence="7">LysE family translocator</fullName>
    </submittedName>
</protein>
<dbReference type="InterPro" id="IPR001123">
    <property type="entry name" value="LeuE-type"/>
</dbReference>
<dbReference type="PANTHER" id="PTHR30086:SF20">
    <property type="entry name" value="ARGININE EXPORTER PROTEIN ARGO-RELATED"/>
    <property type="match status" value="1"/>
</dbReference>
<dbReference type="PIRSF" id="PIRSF006324">
    <property type="entry name" value="LeuE"/>
    <property type="match status" value="1"/>
</dbReference>
<keyword evidence="8" id="KW-1185">Reference proteome</keyword>
<comment type="caution">
    <text evidence="7">The sequence shown here is derived from an EMBL/GenBank/DDBJ whole genome shotgun (WGS) entry which is preliminary data.</text>
</comment>
<keyword evidence="4 6" id="KW-1133">Transmembrane helix</keyword>
<sequence>MLPYEVLLTFSFSALLLSLSPGPSNLFIMACTVSGGRVAGASAAIGMALGSFTYVILTALGLAALIVYSPTIFTGLTLAGAIYLVVSGGLAWRAAGELAVQSRPRSAPNRLWMRGLMVELTNPKTGLFFLAFLPQFTRPALGNVPEQLLVLGTLYAVIALGCDLVVVSASAKLGRWLQQHPRLAKKQEQGAAAVLIILGVVILINALPGMDLK</sequence>
<evidence type="ECO:0000256" key="6">
    <source>
        <dbReference type="SAM" id="Phobius"/>
    </source>
</evidence>
<name>A0ABT2VK94_9ALTE</name>
<evidence type="ECO:0000313" key="7">
    <source>
        <dbReference type="EMBL" id="MCU7553692.1"/>
    </source>
</evidence>
<evidence type="ECO:0000256" key="1">
    <source>
        <dbReference type="ARBA" id="ARBA00004651"/>
    </source>
</evidence>
<gene>
    <name evidence="7" type="ORF">OCL06_03660</name>
</gene>
<feature type="transmembrane region" description="Helical" evidence="6">
    <location>
        <begin position="148"/>
        <end position="169"/>
    </location>
</feature>
<organism evidence="7 8">
    <name type="scientific">Alteromonas salexigens</name>
    <dbReference type="NCBI Taxonomy" id="2982530"/>
    <lineage>
        <taxon>Bacteria</taxon>
        <taxon>Pseudomonadati</taxon>
        <taxon>Pseudomonadota</taxon>
        <taxon>Gammaproteobacteria</taxon>
        <taxon>Alteromonadales</taxon>
        <taxon>Alteromonadaceae</taxon>
        <taxon>Alteromonas/Salinimonas group</taxon>
        <taxon>Alteromonas</taxon>
    </lineage>
</organism>
<feature type="transmembrane region" description="Helical" evidence="6">
    <location>
        <begin position="45"/>
        <end position="68"/>
    </location>
</feature>
<comment type="subcellular location">
    <subcellularLocation>
        <location evidence="1">Cell membrane</location>
        <topology evidence="1">Multi-pass membrane protein</topology>
    </subcellularLocation>
</comment>
<feature type="transmembrane region" description="Helical" evidence="6">
    <location>
        <begin position="75"/>
        <end position="95"/>
    </location>
</feature>
<dbReference type="Pfam" id="PF01810">
    <property type="entry name" value="LysE"/>
    <property type="match status" value="1"/>
</dbReference>
<evidence type="ECO:0000256" key="4">
    <source>
        <dbReference type="ARBA" id="ARBA00022989"/>
    </source>
</evidence>
<keyword evidence="3 6" id="KW-0812">Transmembrane</keyword>
<accession>A0ABT2VK94</accession>
<proteinExistence type="predicted"/>
<evidence type="ECO:0000256" key="3">
    <source>
        <dbReference type="ARBA" id="ARBA00022692"/>
    </source>
</evidence>
<keyword evidence="5 6" id="KW-0472">Membrane</keyword>
<evidence type="ECO:0000256" key="2">
    <source>
        <dbReference type="ARBA" id="ARBA00022475"/>
    </source>
</evidence>
<evidence type="ECO:0000313" key="8">
    <source>
        <dbReference type="Proteomes" id="UP001209257"/>
    </source>
</evidence>
<evidence type="ECO:0000256" key="5">
    <source>
        <dbReference type="ARBA" id="ARBA00023136"/>
    </source>
</evidence>
<dbReference type="PANTHER" id="PTHR30086">
    <property type="entry name" value="ARGININE EXPORTER PROTEIN ARGO"/>
    <property type="match status" value="1"/>
</dbReference>
<dbReference type="Proteomes" id="UP001209257">
    <property type="component" value="Unassembled WGS sequence"/>
</dbReference>
<keyword evidence="2" id="KW-1003">Cell membrane</keyword>
<feature type="transmembrane region" description="Helical" evidence="6">
    <location>
        <begin position="190"/>
        <end position="210"/>
    </location>
</feature>
<reference evidence="8" key="1">
    <citation type="submission" date="2023-07" db="EMBL/GenBank/DDBJ databases">
        <title>Study on multiphase classification of strain Alteromonas salexigens isolated from the Yellow Sea.</title>
        <authorList>
            <person name="Sun L."/>
        </authorList>
    </citation>
    <scope>NUCLEOTIDE SEQUENCE [LARGE SCALE GENOMIC DNA]</scope>
    <source>
        <strain evidence="8">ASW11-19</strain>
    </source>
</reference>
<dbReference type="EMBL" id="JAOTJC010000005">
    <property type="protein sequence ID" value="MCU7553692.1"/>
    <property type="molecule type" value="Genomic_DNA"/>
</dbReference>